<keyword evidence="3" id="KW-1185">Reference proteome</keyword>
<proteinExistence type="predicted"/>
<evidence type="ECO:0000313" key="2">
    <source>
        <dbReference type="EMBL" id="MBD6615786.1"/>
    </source>
</evidence>
<dbReference type="EMBL" id="VJXY01000006">
    <property type="protein sequence ID" value="MBD6615786.1"/>
    <property type="molecule type" value="Genomic_DNA"/>
</dbReference>
<comment type="caution">
    <text evidence="2">The sequence shown here is derived from an EMBL/GenBank/DDBJ whole genome shotgun (WGS) entry which is preliminary data.</text>
</comment>
<gene>
    <name evidence="2" type="ORF">FNW02_08060</name>
</gene>
<name>A0AA40SV06_9NOST</name>
<dbReference type="InterPro" id="IPR022573">
    <property type="entry name" value="DUF2887"/>
</dbReference>
<dbReference type="AlphaFoldDB" id="A0AA40SV06"/>
<dbReference type="RefSeq" id="WP_191757026.1">
    <property type="nucleotide sequence ID" value="NZ_VJXY01000006.1"/>
</dbReference>
<dbReference type="Pfam" id="PF11103">
    <property type="entry name" value="DUF2887"/>
    <property type="match status" value="1"/>
</dbReference>
<feature type="coiled-coil region" evidence="1">
    <location>
        <begin position="148"/>
        <end position="175"/>
    </location>
</feature>
<dbReference type="Proteomes" id="UP001165986">
    <property type="component" value="Unassembled WGS sequence"/>
</dbReference>
<dbReference type="InterPro" id="IPR010106">
    <property type="entry name" value="RpnA"/>
</dbReference>
<dbReference type="PANTHER" id="PTHR35586">
    <property type="entry name" value="SLL1691 PROTEIN"/>
    <property type="match status" value="1"/>
</dbReference>
<protein>
    <submittedName>
        <fullName evidence="2">Rpn family recombination-promoting nuclease/putative transposase</fullName>
    </submittedName>
</protein>
<sequence length="258" mass="29930">MRTDSIFYQLFQNFPSIFFELIGESAATGNNYQFTSVEIKQTAFRIDGLFLPYINSSDQPIYFVEVQFQSDSRFYSRFFGEIFLYFRQYDLPNDWRAVVLYPQRSLDPEVPMQYRGLLLTQQVQRVYLDELGEETDRSLGVGVVKLVVESKETTVELAKQLINKAEQEIADEAIQSKIIELIETIVFYKFPQKSRQEIAEMFGFSELKQTRVYQEIKEEALLEAVPRLLALGLTMKQVAEALSLSVEQVQEATKQISD</sequence>
<accession>A0AA40SV06</accession>
<organism evidence="2 3">
    <name type="scientific">Komarekiella delphini-convector SJRDD-AB1</name>
    <dbReference type="NCBI Taxonomy" id="2593771"/>
    <lineage>
        <taxon>Bacteria</taxon>
        <taxon>Bacillati</taxon>
        <taxon>Cyanobacteriota</taxon>
        <taxon>Cyanophyceae</taxon>
        <taxon>Nostocales</taxon>
        <taxon>Nostocaceae</taxon>
        <taxon>Komarekiella</taxon>
        <taxon>Komarekiella delphini-convector</taxon>
    </lineage>
</organism>
<keyword evidence="1" id="KW-0175">Coiled coil</keyword>
<evidence type="ECO:0000256" key="1">
    <source>
        <dbReference type="SAM" id="Coils"/>
    </source>
</evidence>
<reference evidence="2" key="1">
    <citation type="submission" date="2019-07" db="EMBL/GenBank/DDBJ databases">
        <title>Toxilogical consequences of a new and cryptic species of cyanobacteria (Komarekiella delphini-convector) recovered from the epidermis of a bottlenose dolphin and 1500 ft. in the air.</title>
        <authorList>
            <person name="Brown A.O."/>
            <person name="Dvorak P."/>
            <person name="Villanueva C.D."/>
            <person name="Foss A.J."/>
            <person name="Garvey A.D."/>
            <person name="Gibson Q.A."/>
            <person name="Johansen J.R."/>
            <person name="Casamatta D.A."/>
        </authorList>
    </citation>
    <scope>NUCLEOTIDE SEQUENCE</scope>
    <source>
        <strain evidence="2">SJRDD-AB1</strain>
    </source>
</reference>
<dbReference type="PANTHER" id="PTHR35586:SF2">
    <property type="entry name" value="SLL1542 PROTEIN"/>
    <property type="match status" value="1"/>
</dbReference>
<evidence type="ECO:0000313" key="3">
    <source>
        <dbReference type="Proteomes" id="UP001165986"/>
    </source>
</evidence>
<dbReference type="NCBIfam" id="TIGR01784">
    <property type="entry name" value="T_den_put_tspse"/>
    <property type="match status" value="1"/>
</dbReference>